<dbReference type="Proteomes" id="UP000007307">
    <property type="component" value="Chromosome"/>
</dbReference>
<sequence>MRTVMLFVPKKTKYSKSFKGRIKGQTKGGSELAFGSCGLKALEPCRLTSKQIESARRSISRSLRRVGKVWIRVFCHLPVSKKPVDVRMGKGKGSIEMWVCRVQPGRVLFEIGGVSSVLAREALRKASAKLPMRCSYIEDGLR</sequence>
<dbReference type="CDD" id="cd01433">
    <property type="entry name" value="Ribosomal_L16_L10e"/>
    <property type="match status" value="1"/>
</dbReference>
<dbReference type="KEGG" id="amf:AMF_689"/>
<evidence type="ECO:0000313" key="12">
    <source>
        <dbReference type="Proteomes" id="UP000007307"/>
    </source>
</evidence>
<evidence type="ECO:0000256" key="9">
    <source>
        <dbReference type="RuleBase" id="RU004413"/>
    </source>
</evidence>
<evidence type="ECO:0000256" key="6">
    <source>
        <dbReference type="ARBA" id="ARBA00023274"/>
    </source>
</evidence>
<dbReference type="PRINTS" id="PR00060">
    <property type="entry name" value="RIBOSOMALL16"/>
</dbReference>
<organism evidence="11 12">
    <name type="scientific">Anaplasma marginale (strain Florida)</name>
    <dbReference type="NCBI Taxonomy" id="320483"/>
    <lineage>
        <taxon>Bacteria</taxon>
        <taxon>Pseudomonadati</taxon>
        <taxon>Pseudomonadota</taxon>
        <taxon>Alphaproteobacteria</taxon>
        <taxon>Rickettsiales</taxon>
        <taxon>Anaplasmataceae</taxon>
        <taxon>Anaplasma</taxon>
    </lineage>
</organism>
<dbReference type="HOGENOM" id="CLU_078858_2_1_5"/>
<dbReference type="InterPro" id="IPR016180">
    <property type="entry name" value="Ribosomal_uL16_dom"/>
</dbReference>
<comment type="similarity">
    <text evidence="1 8 9">Belongs to the universal ribosomal protein uL16 family.</text>
</comment>
<dbReference type="SUPFAM" id="SSF54686">
    <property type="entry name" value="Ribosomal protein L16p/L10e"/>
    <property type="match status" value="1"/>
</dbReference>
<dbReference type="GO" id="GO:0022625">
    <property type="term" value="C:cytosolic large ribosomal subunit"/>
    <property type="evidence" value="ECO:0007669"/>
    <property type="project" value="TreeGrafter"/>
</dbReference>
<keyword evidence="2 8" id="KW-0820">tRNA-binding</keyword>
<dbReference type="GO" id="GO:0006412">
    <property type="term" value="P:translation"/>
    <property type="evidence" value="ECO:0007669"/>
    <property type="project" value="UniProtKB-UniRule"/>
</dbReference>
<evidence type="ECO:0000256" key="2">
    <source>
        <dbReference type="ARBA" id="ARBA00022555"/>
    </source>
</evidence>
<keyword evidence="4 8" id="KW-0694">RNA-binding</keyword>
<keyword evidence="5 8" id="KW-0689">Ribosomal protein</keyword>
<dbReference type="GO" id="GO:0003735">
    <property type="term" value="F:structural constituent of ribosome"/>
    <property type="evidence" value="ECO:0007669"/>
    <property type="project" value="InterPro"/>
</dbReference>
<evidence type="ECO:0000256" key="5">
    <source>
        <dbReference type="ARBA" id="ARBA00022980"/>
    </source>
</evidence>
<keyword evidence="3 8" id="KW-0699">rRNA-binding</keyword>
<protein>
    <recommendedName>
        <fullName evidence="7 8">Large ribosomal subunit protein uL16</fullName>
    </recommendedName>
</protein>
<keyword evidence="6 8" id="KW-0687">Ribonucleoprotein</keyword>
<evidence type="ECO:0000256" key="8">
    <source>
        <dbReference type="HAMAP-Rule" id="MF_01342"/>
    </source>
</evidence>
<dbReference type="FunFam" id="3.90.1170.10:FF:000001">
    <property type="entry name" value="50S ribosomal protein L16"/>
    <property type="match status" value="1"/>
</dbReference>
<dbReference type="GO" id="GO:0019843">
    <property type="term" value="F:rRNA binding"/>
    <property type="evidence" value="ECO:0007669"/>
    <property type="project" value="UniProtKB-UniRule"/>
</dbReference>
<evidence type="ECO:0000313" key="11">
    <source>
        <dbReference type="EMBL" id="ACM49525.1"/>
    </source>
</evidence>
<comment type="subunit">
    <text evidence="8 10">Part of the 50S ribosomal subunit.</text>
</comment>
<dbReference type="InterPro" id="IPR020798">
    <property type="entry name" value="Ribosomal_uL16_CS"/>
</dbReference>
<evidence type="ECO:0000256" key="7">
    <source>
        <dbReference type="ARBA" id="ARBA00035198"/>
    </source>
</evidence>
<dbReference type="AlphaFoldDB" id="B9KJ63"/>
<evidence type="ECO:0000256" key="3">
    <source>
        <dbReference type="ARBA" id="ARBA00022730"/>
    </source>
</evidence>
<dbReference type="InterPro" id="IPR000114">
    <property type="entry name" value="Ribosomal_uL16_bact-type"/>
</dbReference>
<evidence type="ECO:0000256" key="10">
    <source>
        <dbReference type="RuleBase" id="RU004414"/>
    </source>
</evidence>
<dbReference type="Pfam" id="PF00252">
    <property type="entry name" value="Ribosomal_L16"/>
    <property type="match status" value="1"/>
</dbReference>
<comment type="function">
    <text evidence="8 10">Binds 23S rRNA and is also seen to make contacts with the A and possibly P site tRNAs.</text>
</comment>
<dbReference type="Gene3D" id="3.90.1170.10">
    <property type="entry name" value="Ribosomal protein L10e/L16"/>
    <property type="match status" value="1"/>
</dbReference>
<dbReference type="PANTHER" id="PTHR12220">
    <property type="entry name" value="50S/60S RIBOSOMAL PROTEIN L16"/>
    <property type="match status" value="1"/>
</dbReference>
<evidence type="ECO:0000256" key="1">
    <source>
        <dbReference type="ARBA" id="ARBA00008931"/>
    </source>
</evidence>
<dbReference type="STRING" id="320483.AMF_689"/>
<dbReference type="HAMAP" id="MF_01342">
    <property type="entry name" value="Ribosomal_uL16"/>
    <property type="match status" value="1"/>
</dbReference>
<dbReference type="eggNOG" id="COG0197">
    <property type="taxonomic scope" value="Bacteria"/>
</dbReference>
<accession>B9KJ63</accession>
<gene>
    <name evidence="8 11" type="primary">rplP</name>
    <name evidence="11" type="ordered locus">AMF_689</name>
</gene>
<dbReference type="InterPro" id="IPR047873">
    <property type="entry name" value="Ribosomal_uL16"/>
</dbReference>
<dbReference type="GO" id="GO:0000049">
    <property type="term" value="F:tRNA binding"/>
    <property type="evidence" value="ECO:0007669"/>
    <property type="project" value="UniProtKB-KW"/>
</dbReference>
<reference evidence="11 12" key="1">
    <citation type="journal article" date="2009" name="BMC Genomics">
        <title>Conservation in the face of diversity: multistrain analysis of an intracellular bacterium.</title>
        <authorList>
            <person name="Dark M.J."/>
            <person name="Herndon D.R."/>
            <person name="Kappmeyer L.S."/>
            <person name="Gonzales M.P."/>
            <person name="Nordeen E."/>
            <person name="Palmer G.H."/>
            <person name="Knowles D.P. Jr."/>
            <person name="Brayton K.A."/>
        </authorList>
    </citation>
    <scope>NUCLEOTIDE SEQUENCE [LARGE SCALE GENOMIC DNA]</scope>
    <source>
        <strain evidence="11 12">Florida</strain>
    </source>
</reference>
<dbReference type="NCBIfam" id="TIGR01164">
    <property type="entry name" value="rplP_bact"/>
    <property type="match status" value="1"/>
</dbReference>
<evidence type="ECO:0000256" key="4">
    <source>
        <dbReference type="ARBA" id="ARBA00022884"/>
    </source>
</evidence>
<proteinExistence type="inferred from homology"/>
<keyword evidence="12" id="KW-1185">Reference proteome</keyword>
<dbReference type="PROSITE" id="PS00701">
    <property type="entry name" value="RIBOSOMAL_L16_2"/>
    <property type="match status" value="1"/>
</dbReference>
<dbReference type="InterPro" id="IPR036920">
    <property type="entry name" value="Ribosomal_uL16_sf"/>
</dbReference>
<dbReference type="PANTHER" id="PTHR12220:SF13">
    <property type="entry name" value="LARGE RIBOSOMAL SUBUNIT PROTEIN UL16M"/>
    <property type="match status" value="1"/>
</dbReference>
<name>B9KJ63_ANAMF</name>
<dbReference type="EMBL" id="CP001079">
    <property type="protein sequence ID" value="ACM49525.1"/>
    <property type="molecule type" value="Genomic_DNA"/>
</dbReference>